<dbReference type="KEGG" id="pmrn:116954419"/>
<feature type="transmembrane region" description="Helical" evidence="2">
    <location>
        <begin position="149"/>
        <end position="171"/>
    </location>
</feature>
<feature type="compositionally biased region" description="Basic residues" evidence="1">
    <location>
        <begin position="64"/>
        <end position="74"/>
    </location>
</feature>
<dbReference type="GO" id="GO:0005739">
    <property type="term" value="C:mitochondrion"/>
    <property type="evidence" value="ECO:0007669"/>
    <property type="project" value="TreeGrafter"/>
</dbReference>
<sequence>MLLQAAASAFICPSGAASGLGRAWRLGLACWGRPLLHHRLRPFNSWTRPLHQRARPFLQSPRPFHQRPRPVHQKPRPDVGPTYRGKNLEASLWRSVNLNVPRDVMIFERSDGRLPRLLALFACSQAVFWVYLAHFSFGALTSSSELWRYGFSMFCLTVGVMIMLGCVFFSSRYVQRVVLLRGGRALTFRTAAPRLGPLGPARAFEVAVDSVSCPIAVSSATAVLPVRVRGRRFYYLIDKHGSVPNRSLFDATLGTFRHF</sequence>
<dbReference type="PANTHER" id="PTHR14549:SF2">
    <property type="entry name" value="TRANSMEMBRANE PROTEIN 223"/>
    <property type="match status" value="1"/>
</dbReference>
<keyword evidence="2" id="KW-0472">Membrane</keyword>
<dbReference type="InterPro" id="IPR026100">
    <property type="entry name" value="Tmem223"/>
</dbReference>
<evidence type="ECO:0000256" key="1">
    <source>
        <dbReference type="SAM" id="MobiDB-lite"/>
    </source>
</evidence>
<evidence type="ECO:0000313" key="3">
    <source>
        <dbReference type="Proteomes" id="UP001318040"/>
    </source>
</evidence>
<evidence type="ECO:0000256" key="2">
    <source>
        <dbReference type="SAM" id="Phobius"/>
    </source>
</evidence>
<feature type="region of interest" description="Disordered" evidence="1">
    <location>
        <begin position="60"/>
        <end position="80"/>
    </location>
</feature>
<dbReference type="GO" id="GO:0007399">
    <property type="term" value="P:nervous system development"/>
    <property type="evidence" value="ECO:0007669"/>
    <property type="project" value="TreeGrafter"/>
</dbReference>
<dbReference type="AlphaFoldDB" id="A0AAJ7XDV2"/>
<keyword evidence="3" id="KW-1185">Reference proteome</keyword>
<name>A0AAJ7XDV2_PETMA</name>
<accession>A0AAJ7XDV2</accession>
<dbReference type="PANTHER" id="PTHR14549">
    <property type="entry name" value="TRANSMEMBRANE PROTEIN 223"/>
    <property type="match status" value="1"/>
</dbReference>
<dbReference type="CTD" id="79064"/>
<proteinExistence type="predicted"/>
<keyword evidence="2" id="KW-1133">Transmembrane helix</keyword>
<dbReference type="Proteomes" id="UP001318040">
    <property type="component" value="Chromosome 3"/>
</dbReference>
<feature type="transmembrane region" description="Helical" evidence="2">
    <location>
        <begin position="117"/>
        <end position="137"/>
    </location>
</feature>
<gene>
    <name evidence="4" type="primary">TMEM223</name>
</gene>
<dbReference type="RefSeq" id="XP_032830811.1">
    <property type="nucleotide sequence ID" value="XM_032974920.1"/>
</dbReference>
<dbReference type="Pfam" id="PF06979">
    <property type="entry name" value="TMEM70"/>
    <property type="match status" value="1"/>
</dbReference>
<reference evidence="4" key="1">
    <citation type="submission" date="2025-08" db="UniProtKB">
        <authorList>
            <consortium name="RefSeq"/>
        </authorList>
    </citation>
    <scope>IDENTIFICATION</scope>
    <source>
        <tissue evidence="4">Sperm</tissue>
    </source>
</reference>
<protein>
    <submittedName>
        <fullName evidence="4">Transmembrane protein 223</fullName>
    </submittedName>
</protein>
<dbReference type="InterPro" id="IPR045325">
    <property type="entry name" value="TMEM70/TMEM186/TMEM223"/>
</dbReference>
<organism evidence="3 4">
    <name type="scientific">Petromyzon marinus</name>
    <name type="common">Sea lamprey</name>
    <dbReference type="NCBI Taxonomy" id="7757"/>
    <lineage>
        <taxon>Eukaryota</taxon>
        <taxon>Metazoa</taxon>
        <taxon>Chordata</taxon>
        <taxon>Craniata</taxon>
        <taxon>Vertebrata</taxon>
        <taxon>Cyclostomata</taxon>
        <taxon>Hyperoartia</taxon>
        <taxon>Petromyzontiformes</taxon>
        <taxon>Petromyzontidae</taxon>
        <taxon>Petromyzon</taxon>
    </lineage>
</organism>
<evidence type="ECO:0000313" key="4">
    <source>
        <dbReference type="RefSeq" id="XP_032830811.1"/>
    </source>
</evidence>
<keyword evidence="2 4" id="KW-0812">Transmembrane</keyword>